<evidence type="ECO:0000256" key="1">
    <source>
        <dbReference type="ARBA" id="ARBA00004370"/>
    </source>
</evidence>
<accession>L0F679</accession>
<proteinExistence type="inferred from homology"/>
<feature type="transmembrane region" description="Helical" evidence="4">
    <location>
        <begin position="12"/>
        <end position="33"/>
    </location>
</feature>
<dbReference type="Gene3D" id="3.90.1310.10">
    <property type="entry name" value="Penicillin-binding protein 2a (Domain 2)"/>
    <property type="match status" value="1"/>
</dbReference>
<keyword evidence="3 4" id="KW-0472">Membrane</keyword>
<dbReference type="STRING" id="871963.Desdi_1895"/>
<dbReference type="HOGENOM" id="CLU_009289_6_0_9"/>
<dbReference type="AlphaFoldDB" id="L0F679"/>
<dbReference type="PANTHER" id="PTHR30627:SF1">
    <property type="entry name" value="PEPTIDOGLYCAN D,D-TRANSPEPTIDASE FTSI"/>
    <property type="match status" value="1"/>
</dbReference>
<dbReference type="InterPro" id="IPR036138">
    <property type="entry name" value="PBP_dimer_sf"/>
</dbReference>
<dbReference type="PANTHER" id="PTHR30627">
    <property type="entry name" value="PEPTIDOGLYCAN D,D-TRANSPEPTIDASE"/>
    <property type="match status" value="1"/>
</dbReference>
<dbReference type="InterPro" id="IPR050515">
    <property type="entry name" value="Beta-lactam/transpept"/>
</dbReference>
<evidence type="ECO:0000256" key="4">
    <source>
        <dbReference type="SAM" id="Phobius"/>
    </source>
</evidence>
<dbReference type="GO" id="GO:0008658">
    <property type="term" value="F:penicillin binding"/>
    <property type="evidence" value="ECO:0007669"/>
    <property type="project" value="InterPro"/>
</dbReference>
<dbReference type="GO" id="GO:0071555">
    <property type="term" value="P:cell wall organization"/>
    <property type="evidence" value="ECO:0007669"/>
    <property type="project" value="TreeGrafter"/>
</dbReference>
<dbReference type="PROSITE" id="PS51178">
    <property type="entry name" value="PASTA"/>
    <property type="match status" value="1"/>
</dbReference>
<dbReference type="Gene3D" id="3.40.710.10">
    <property type="entry name" value="DD-peptidase/beta-lactamase superfamily"/>
    <property type="match status" value="1"/>
</dbReference>
<sequence length="670" mass="72765">MKRGYFVREKVLYGLLICMVVAVIGRLFMLQVIDASELKAKGIEMRTNSASLLPERGKILDAQGSVLAQSIPVKEIYADPRAINELITKNQTPWTKETMADKISELLDLDRDKLLEKLNKDLSWVNIANQVDLEKAEEIKALKLPGIGYSDQQRRVYPMDSLASAVLGIVNLAGHGAEGIESYYDEELYGTPGYSSQQFMLKDSQLNEPPLKGSTIHLTLDSTIQYLIEQQLDQLVETTQGKRIAILAMDPMTGKILGMGSRPTFNPNEYTSTTPEERRNLNISMSYEPGSTFKIITGAAAMEEGTLKTKDVFEDPGYLRIGPRYITNWDSDFRPHGKITFEEGMMISSNVVLAHVGMDLGKEAFYTYLRAFGFGGRSGIDLTGEETGLLIPEDKARDIDMATMSFGQANLVTPVQLLTAISSIANGGTLYKPYILEKITYPDGTTKTIEPTPVRQVVSKSTAEQMTAILESVVDKGTGAAAHIPGVRVAGKTGTAQKVDPETGGYSSTDFVASFAAYAPANDPKIALLILIDTPQGESHQGGTLAGPVAKTIIEGTLQYYGIPVANETPSEVSELPDTSFERPSPGAVVPERTPLKGETVVPDLTGLTMRQAGEKLAQAELHLNFSGTGLVKSQSIQSGTVVNTGTMIDVQFAPLEEIIKQSEEPPPTP</sequence>
<comment type="subcellular location">
    <subcellularLocation>
        <location evidence="1">Membrane</location>
    </subcellularLocation>
</comment>
<dbReference type="Pfam" id="PF00905">
    <property type="entry name" value="Transpeptidase"/>
    <property type="match status" value="1"/>
</dbReference>
<dbReference type="Pfam" id="PF03717">
    <property type="entry name" value="PBP_dimer"/>
    <property type="match status" value="1"/>
</dbReference>
<dbReference type="EMBL" id="CP003344">
    <property type="protein sequence ID" value="AGA69344.1"/>
    <property type="molecule type" value="Genomic_DNA"/>
</dbReference>
<evidence type="ECO:0000256" key="3">
    <source>
        <dbReference type="ARBA" id="ARBA00023136"/>
    </source>
</evidence>
<dbReference type="CDD" id="cd06575">
    <property type="entry name" value="PASTA_Pbp2x-like_2"/>
    <property type="match status" value="1"/>
</dbReference>
<dbReference type="Pfam" id="PF03793">
    <property type="entry name" value="PASTA"/>
    <property type="match status" value="1"/>
</dbReference>
<feature type="domain" description="PASTA" evidence="5">
    <location>
        <begin position="598"/>
        <end position="655"/>
    </location>
</feature>
<dbReference type="Gene3D" id="3.30.10.20">
    <property type="match status" value="1"/>
</dbReference>
<dbReference type="InterPro" id="IPR012338">
    <property type="entry name" value="Beta-lactam/transpept-like"/>
</dbReference>
<organism evidence="6 7">
    <name type="scientific">Desulfitobacterium dichloroeliminans (strain LMG P-21439 / DCA1)</name>
    <dbReference type="NCBI Taxonomy" id="871963"/>
    <lineage>
        <taxon>Bacteria</taxon>
        <taxon>Bacillati</taxon>
        <taxon>Bacillota</taxon>
        <taxon>Clostridia</taxon>
        <taxon>Eubacteriales</taxon>
        <taxon>Desulfitobacteriaceae</taxon>
        <taxon>Desulfitobacterium</taxon>
    </lineage>
</organism>
<dbReference type="GO" id="GO:0005886">
    <property type="term" value="C:plasma membrane"/>
    <property type="evidence" value="ECO:0007669"/>
    <property type="project" value="TreeGrafter"/>
</dbReference>
<comment type="similarity">
    <text evidence="2">Belongs to the transpeptidase family.</text>
</comment>
<dbReference type="OrthoDB" id="9804124at2"/>
<evidence type="ECO:0000256" key="2">
    <source>
        <dbReference type="ARBA" id="ARBA00007171"/>
    </source>
</evidence>
<evidence type="ECO:0000259" key="5">
    <source>
        <dbReference type="PROSITE" id="PS51178"/>
    </source>
</evidence>
<keyword evidence="4" id="KW-1133">Transmembrane helix</keyword>
<dbReference type="InterPro" id="IPR001460">
    <property type="entry name" value="PCN-bd_Tpept"/>
</dbReference>
<keyword evidence="4" id="KW-0812">Transmembrane</keyword>
<evidence type="ECO:0000313" key="6">
    <source>
        <dbReference type="EMBL" id="AGA69344.1"/>
    </source>
</evidence>
<dbReference type="SUPFAM" id="SSF54184">
    <property type="entry name" value="Penicillin-binding protein 2x (pbp-2x), c-terminal domain"/>
    <property type="match status" value="1"/>
</dbReference>
<dbReference type="InterPro" id="IPR005311">
    <property type="entry name" value="PBP_dimer"/>
</dbReference>
<dbReference type="Proteomes" id="UP000010797">
    <property type="component" value="Chromosome"/>
</dbReference>
<dbReference type="SMART" id="SM00740">
    <property type="entry name" value="PASTA"/>
    <property type="match status" value="1"/>
</dbReference>
<keyword evidence="7" id="KW-1185">Reference proteome</keyword>
<reference evidence="7" key="1">
    <citation type="submission" date="2012-02" db="EMBL/GenBank/DDBJ databases">
        <title>Complete sequence of Desulfitobacterium dichloroeliminans LMG P-21439.</title>
        <authorList>
            <person name="Lucas S."/>
            <person name="Han J."/>
            <person name="Lapidus A."/>
            <person name="Cheng J.-F."/>
            <person name="Goodwin L."/>
            <person name="Pitluck S."/>
            <person name="Peters L."/>
            <person name="Ovchinnikova G."/>
            <person name="Teshima H."/>
            <person name="Detter J.C."/>
            <person name="Han C."/>
            <person name="Tapia R."/>
            <person name="Land M."/>
            <person name="Hauser L."/>
            <person name="Kyrpides N."/>
            <person name="Ivanova N."/>
            <person name="Pagani I."/>
            <person name="Kruse T."/>
            <person name="de Vos W.M."/>
            <person name="Boon N."/>
            <person name="Smidt H."/>
            <person name="Woyke T."/>
        </authorList>
    </citation>
    <scope>NUCLEOTIDE SEQUENCE [LARGE SCALE GENOMIC DNA]</scope>
    <source>
        <strain evidence="7">LMG P-21439 / DCA1</strain>
    </source>
</reference>
<keyword evidence="6" id="KW-0132">Cell division</keyword>
<name>L0F679_DESDL</name>
<keyword evidence="6" id="KW-0131">Cell cycle</keyword>
<dbReference type="GO" id="GO:0051301">
    <property type="term" value="P:cell division"/>
    <property type="evidence" value="ECO:0007669"/>
    <property type="project" value="UniProtKB-KW"/>
</dbReference>
<dbReference type="KEGG" id="ddl:Desdi_1895"/>
<evidence type="ECO:0000313" key="7">
    <source>
        <dbReference type="Proteomes" id="UP000010797"/>
    </source>
</evidence>
<dbReference type="InterPro" id="IPR005543">
    <property type="entry name" value="PASTA_dom"/>
</dbReference>
<dbReference type="SUPFAM" id="SSF56519">
    <property type="entry name" value="Penicillin binding protein dimerisation domain"/>
    <property type="match status" value="1"/>
</dbReference>
<protein>
    <submittedName>
        <fullName evidence="6">Cell division protein FtsI/penicillin-binding protein 2</fullName>
    </submittedName>
</protein>
<dbReference type="SUPFAM" id="SSF56601">
    <property type="entry name" value="beta-lactamase/transpeptidase-like"/>
    <property type="match status" value="1"/>
</dbReference>
<dbReference type="RefSeq" id="WP_015262330.1">
    <property type="nucleotide sequence ID" value="NC_019903.1"/>
</dbReference>
<gene>
    <name evidence="6" type="ordered locus">Desdi_1895</name>
</gene>
<dbReference type="Gene3D" id="3.30.450.330">
    <property type="match status" value="1"/>
</dbReference>
<dbReference type="eggNOG" id="COG0768">
    <property type="taxonomic scope" value="Bacteria"/>
</dbReference>